<dbReference type="EMBL" id="QUMO01000003">
    <property type="protein sequence ID" value="REF86142.1"/>
    <property type="molecule type" value="Genomic_DNA"/>
</dbReference>
<evidence type="ECO:0000313" key="3">
    <source>
        <dbReference type="Proteomes" id="UP000256900"/>
    </source>
</evidence>
<comment type="caution">
    <text evidence="2">The sequence shown here is derived from an EMBL/GenBank/DDBJ whole genome shotgun (WGS) entry which is preliminary data.</text>
</comment>
<dbReference type="AlphaFoldDB" id="A0A3D9YZ38"/>
<sequence length="178" mass="18990">MRCRPIYLSVGLVLALASAPVLQAKPFARSAEPVKQIVLSEDKVTQYLAAAPALDAILAKVPAGPGAVPEPRLMASLNATARDFGFADYASYESVAVNIVWILTGIDPLSKKYIGVQAVTRAEVTALLAGKDLPPEDKKRQLEAYHAQMLSAAPVKFAGNVALVVKYYDQLIAPDAQD</sequence>
<evidence type="ECO:0000256" key="1">
    <source>
        <dbReference type="SAM" id="SignalP"/>
    </source>
</evidence>
<gene>
    <name evidence="2" type="ORF">DES32_2187</name>
</gene>
<keyword evidence="1" id="KW-0732">Signal</keyword>
<keyword evidence="3" id="KW-1185">Reference proteome</keyword>
<feature type="chain" id="PRO_5017667649" evidence="1">
    <location>
        <begin position="25"/>
        <end position="178"/>
    </location>
</feature>
<dbReference type="RefSeq" id="WP_129396466.1">
    <property type="nucleotide sequence ID" value="NZ_CP025086.1"/>
</dbReference>
<protein>
    <submittedName>
        <fullName evidence="2">Uncharacterized protein</fullName>
    </submittedName>
</protein>
<reference evidence="2 3" key="1">
    <citation type="submission" date="2018-08" db="EMBL/GenBank/DDBJ databases">
        <title>Genomic Encyclopedia of Type Strains, Phase IV (KMG-IV): sequencing the most valuable type-strain genomes for metagenomic binning, comparative biology and taxonomic classification.</title>
        <authorList>
            <person name="Goeker M."/>
        </authorList>
    </citation>
    <scope>NUCLEOTIDE SEQUENCE [LARGE SCALE GENOMIC DNA]</scope>
    <source>
        <strain evidence="2 3">BW863</strain>
    </source>
</reference>
<name>A0A3D9YZ38_9HYPH</name>
<organism evidence="2 3">
    <name type="scientific">Methylovirgula ligni</name>
    <dbReference type="NCBI Taxonomy" id="569860"/>
    <lineage>
        <taxon>Bacteria</taxon>
        <taxon>Pseudomonadati</taxon>
        <taxon>Pseudomonadota</taxon>
        <taxon>Alphaproteobacteria</taxon>
        <taxon>Hyphomicrobiales</taxon>
        <taxon>Beijerinckiaceae</taxon>
        <taxon>Methylovirgula</taxon>
    </lineage>
</organism>
<accession>A0A3D9YZ38</accession>
<proteinExistence type="predicted"/>
<feature type="signal peptide" evidence="1">
    <location>
        <begin position="1"/>
        <end position="24"/>
    </location>
</feature>
<dbReference type="Proteomes" id="UP000256900">
    <property type="component" value="Unassembled WGS sequence"/>
</dbReference>
<evidence type="ECO:0000313" key="2">
    <source>
        <dbReference type="EMBL" id="REF86142.1"/>
    </source>
</evidence>
<dbReference type="OrthoDB" id="7997461at2"/>